<gene>
    <name evidence="1" type="ORF">AFUS01_LOCUS15388</name>
</gene>
<organism evidence="1 2">
    <name type="scientific">Allacma fusca</name>
    <dbReference type="NCBI Taxonomy" id="39272"/>
    <lineage>
        <taxon>Eukaryota</taxon>
        <taxon>Metazoa</taxon>
        <taxon>Ecdysozoa</taxon>
        <taxon>Arthropoda</taxon>
        <taxon>Hexapoda</taxon>
        <taxon>Collembola</taxon>
        <taxon>Symphypleona</taxon>
        <taxon>Sminthuridae</taxon>
        <taxon>Allacma</taxon>
    </lineage>
</organism>
<comment type="caution">
    <text evidence="1">The sequence shown here is derived from an EMBL/GenBank/DDBJ whole genome shotgun (WGS) entry which is preliminary data.</text>
</comment>
<name>A0A8J2KJD6_9HEXA</name>
<dbReference type="EMBL" id="CAJVCH010136060">
    <property type="protein sequence ID" value="CAG7726476.1"/>
    <property type="molecule type" value="Genomic_DNA"/>
</dbReference>
<protein>
    <submittedName>
        <fullName evidence="1">Uncharacterized protein</fullName>
    </submittedName>
</protein>
<sequence>SIGCSQQFARTTSTTYSCLGIRTNVKRRESIGHVIVGDLPDFYGEIKTHDHHELGNRTLV</sequence>
<dbReference type="Proteomes" id="UP000708208">
    <property type="component" value="Unassembled WGS sequence"/>
</dbReference>
<accession>A0A8J2KJD6</accession>
<dbReference type="AlphaFoldDB" id="A0A8J2KJD6"/>
<evidence type="ECO:0000313" key="2">
    <source>
        <dbReference type="Proteomes" id="UP000708208"/>
    </source>
</evidence>
<keyword evidence="2" id="KW-1185">Reference proteome</keyword>
<feature type="non-terminal residue" evidence="1">
    <location>
        <position position="1"/>
    </location>
</feature>
<proteinExistence type="predicted"/>
<evidence type="ECO:0000313" key="1">
    <source>
        <dbReference type="EMBL" id="CAG7726476.1"/>
    </source>
</evidence>
<reference evidence="1" key="1">
    <citation type="submission" date="2021-06" db="EMBL/GenBank/DDBJ databases">
        <authorList>
            <person name="Hodson N. C."/>
            <person name="Mongue J. A."/>
            <person name="Jaron S. K."/>
        </authorList>
    </citation>
    <scope>NUCLEOTIDE SEQUENCE</scope>
</reference>